<evidence type="ECO:0000256" key="1">
    <source>
        <dbReference type="ARBA" id="ARBA00008791"/>
    </source>
</evidence>
<reference evidence="3" key="1">
    <citation type="submission" date="2016-10" db="EMBL/GenBank/DDBJ databases">
        <title>Genome sequence of Streptomyces mangrovisoli MUSC 149.</title>
        <authorList>
            <person name="Lee L.-H."/>
            <person name="Ser H.-L."/>
        </authorList>
    </citation>
    <scope>NUCLEOTIDE SEQUENCE [LARGE SCALE GENOMIC DNA]</scope>
    <source>
        <strain evidence="3">MUSC 149</strain>
    </source>
</reference>
<dbReference type="InterPro" id="IPR006016">
    <property type="entry name" value="UspA"/>
</dbReference>
<accession>A0A1J4P5F1</accession>
<name>A0A1J4P5F1_9ACTN</name>
<dbReference type="Proteomes" id="UP000034196">
    <property type="component" value="Unassembled WGS sequence"/>
</dbReference>
<sequence length="249" mass="25308">MTVGADGSMSAVRALDLAADEAARRGAAVRVVYAVPDLDEAPPILAAAVSRVHDRHPGLPVETRAVPGGAVDALARESDGAELTVVGVRGPGRVGGLLFGSVGLRLATRLDGPLLVARGDRPCGDRPHDARLPVLLVPGGDTGAAAAAFAAAEARRRGVPLRAPRPGAVGVPRLVPVQAAYEAAGSTGHGTRTGQGVSARTLIEATREAAFVVVGLRRLAGRPGPHPGSCAHLLLHRSHCPVALVPERP</sequence>
<dbReference type="PANTHER" id="PTHR46268:SF6">
    <property type="entry name" value="UNIVERSAL STRESS PROTEIN UP12"/>
    <property type="match status" value="1"/>
</dbReference>
<dbReference type="InterPro" id="IPR014729">
    <property type="entry name" value="Rossmann-like_a/b/a_fold"/>
</dbReference>
<feature type="domain" description="UspA" evidence="2">
    <location>
        <begin position="50"/>
        <end position="118"/>
    </location>
</feature>
<evidence type="ECO:0000313" key="3">
    <source>
        <dbReference type="EMBL" id="OIJ68717.1"/>
    </source>
</evidence>
<keyword evidence="4" id="KW-1185">Reference proteome</keyword>
<dbReference type="OrthoDB" id="3865341at2"/>
<comment type="caution">
    <text evidence="3">The sequence shown here is derived from an EMBL/GenBank/DDBJ whole genome shotgun (WGS) entry which is preliminary data.</text>
</comment>
<organism evidence="3 4">
    <name type="scientific">Streptomyces mangrovisoli</name>
    <dbReference type="NCBI Taxonomy" id="1428628"/>
    <lineage>
        <taxon>Bacteria</taxon>
        <taxon>Bacillati</taxon>
        <taxon>Actinomycetota</taxon>
        <taxon>Actinomycetes</taxon>
        <taxon>Kitasatosporales</taxon>
        <taxon>Streptomycetaceae</taxon>
        <taxon>Streptomyces</taxon>
    </lineage>
</organism>
<dbReference type="Pfam" id="PF00582">
    <property type="entry name" value="Usp"/>
    <property type="match status" value="1"/>
</dbReference>
<dbReference type="SUPFAM" id="SSF52402">
    <property type="entry name" value="Adenine nucleotide alpha hydrolases-like"/>
    <property type="match status" value="2"/>
</dbReference>
<dbReference type="PANTHER" id="PTHR46268">
    <property type="entry name" value="STRESS RESPONSE PROTEIN NHAX"/>
    <property type="match status" value="1"/>
</dbReference>
<proteinExistence type="inferred from homology"/>
<evidence type="ECO:0000259" key="2">
    <source>
        <dbReference type="Pfam" id="PF00582"/>
    </source>
</evidence>
<evidence type="ECO:0000313" key="4">
    <source>
        <dbReference type="Proteomes" id="UP000034196"/>
    </source>
</evidence>
<dbReference type="EMBL" id="LAVA02000014">
    <property type="protein sequence ID" value="OIJ68717.1"/>
    <property type="molecule type" value="Genomic_DNA"/>
</dbReference>
<gene>
    <name evidence="3" type="ORF">WN71_006575</name>
</gene>
<dbReference type="Gene3D" id="3.40.50.620">
    <property type="entry name" value="HUPs"/>
    <property type="match status" value="2"/>
</dbReference>
<comment type="similarity">
    <text evidence="1">Belongs to the universal stress protein A family.</text>
</comment>
<dbReference type="AlphaFoldDB" id="A0A1J4P5F1"/>
<dbReference type="STRING" id="1428628.WN71_006575"/>
<protein>
    <recommendedName>
        <fullName evidence="2">UspA domain-containing protein</fullName>
    </recommendedName>
</protein>